<reference evidence="5" key="1">
    <citation type="journal article" date="2016" name="Genome Announc.">
        <title>Draft genomes of two strains of Paenibacillus glucanolyticus with capability to degrade lignocellulose.</title>
        <authorList>
            <person name="Mathews S.L."/>
            <person name="Pawlak J."/>
            <person name="Grunden A.M."/>
        </authorList>
    </citation>
    <scope>NUCLEOTIDE SEQUENCE [LARGE SCALE GENOMIC DNA]</scope>
    <source>
        <strain evidence="5">SLM1</strain>
    </source>
</reference>
<dbReference type="RefSeq" id="WP_036638607.1">
    <property type="nucleotide sequence ID" value="NZ_JBHVWI010000002.1"/>
</dbReference>
<evidence type="ECO:0000256" key="2">
    <source>
        <dbReference type="ARBA" id="ARBA00023015"/>
    </source>
</evidence>
<accession>A0A163G9Q3</accession>
<comment type="similarity">
    <text evidence="1">Belongs to the BlaI transcriptional regulatory family.</text>
</comment>
<dbReference type="Proteomes" id="UP000076796">
    <property type="component" value="Unassembled WGS sequence"/>
</dbReference>
<evidence type="ECO:0000256" key="3">
    <source>
        <dbReference type="ARBA" id="ARBA00023125"/>
    </source>
</evidence>
<dbReference type="EMBL" id="LWMH01000001">
    <property type="protein sequence ID" value="KZS44812.1"/>
    <property type="molecule type" value="Genomic_DNA"/>
</dbReference>
<dbReference type="AlphaFoldDB" id="A0A163G9Q3"/>
<keyword evidence="3" id="KW-0238">DNA-binding</keyword>
<dbReference type="InterPro" id="IPR005650">
    <property type="entry name" value="BlaI_family"/>
</dbReference>
<comment type="caution">
    <text evidence="5">The sequence shown here is derived from an EMBL/GenBank/DDBJ whole genome shotgun (WGS) entry which is preliminary data.</text>
</comment>
<organism evidence="5 6">
    <name type="scientific">Paenibacillus glucanolyticus</name>
    <dbReference type="NCBI Taxonomy" id="59843"/>
    <lineage>
        <taxon>Bacteria</taxon>
        <taxon>Bacillati</taxon>
        <taxon>Bacillota</taxon>
        <taxon>Bacilli</taxon>
        <taxon>Bacillales</taxon>
        <taxon>Paenibacillaceae</taxon>
        <taxon>Paenibacillus</taxon>
    </lineage>
</organism>
<gene>
    <name evidence="5" type="ORF">AWU65_02135</name>
</gene>
<dbReference type="GO" id="GO:0003677">
    <property type="term" value="F:DNA binding"/>
    <property type="evidence" value="ECO:0007669"/>
    <property type="project" value="UniProtKB-KW"/>
</dbReference>
<dbReference type="Gene3D" id="1.10.10.10">
    <property type="entry name" value="Winged helix-like DNA-binding domain superfamily/Winged helix DNA-binding domain"/>
    <property type="match status" value="1"/>
</dbReference>
<dbReference type="InterPro" id="IPR036390">
    <property type="entry name" value="WH_DNA-bd_sf"/>
</dbReference>
<evidence type="ECO:0000256" key="1">
    <source>
        <dbReference type="ARBA" id="ARBA00011046"/>
    </source>
</evidence>
<dbReference type="Pfam" id="PF03965">
    <property type="entry name" value="Penicillinase_R"/>
    <property type="match status" value="1"/>
</dbReference>
<keyword evidence="4" id="KW-0804">Transcription</keyword>
<keyword evidence="6" id="KW-1185">Reference proteome</keyword>
<dbReference type="GO" id="GO:0045892">
    <property type="term" value="P:negative regulation of DNA-templated transcription"/>
    <property type="evidence" value="ECO:0007669"/>
    <property type="project" value="InterPro"/>
</dbReference>
<name>A0A163G9Q3_9BACL</name>
<dbReference type="OrthoDB" id="122824at2"/>
<protein>
    <submittedName>
        <fullName evidence="5">Transcriptional regulator</fullName>
    </submittedName>
</protein>
<evidence type="ECO:0000313" key="6">
    <source>
        <dbReference type="Proteomes" id="UP000076796"/>
    </source>
</evidence>
<sequence length="141" mass="16388">MRIKKINMDEEGLNRFFGSLEAKIMDIIWAKGRVTIKEVHEMIDDETPISKNAVMTVMTRLVEKEYLIRESTGKGRSKVSHFYSPQTKEEFITEQTRAVTDSLFADFGTFLVKNLIDNLDSADPDLIKQLELKLKEMRRDE</sequence>
<dbReference type="SUPFAM" id="SSF46785">
    <property type="entry name" value="Winged helix' DNA-binding domain"/>
    <property type="match status" value="1"/>
</dbReference>
<evidence type="ECO:0000256" key="4">
    <source>
        <dbReference type="ARBA" id="ARBA00023163"/>
    </source>
</evidence>
<keyword evidence="2" id="KW-0805">Transcription regulation</keyword>
<proteinExistence type="inferred from homology"/>
<dbReference type="InterPro" id="IPR036388">
    <property type="entry name" value="WH-like_DNA-bd_sf"/>
</dbReference>
<evidence type="ECO:0000313" key="5">
    <source>
        <dbReference type="EMBL" id="KZS44812.1"/>
    </source>
</evidence>